<keyword evidence="1" id="KW-0812">Transmembrane</keyword>
<feature type="transmembrane region" description="Helical" evidence="1">
    <location>
        <begin position="18"/>
        <end position="37"/>
    </location>
</feature>
<keyword evidence="4" id="KW-1185">Reference proteome</keyword>
<evidence type="ECO:0000313" key="4">
    <source>
        <dbReference type="Proteomes" id="UP000468735"/>
    </source>
</evidence>
<evidence type="ECO:0000256" key="1">
    <source>
        <dbReference type="SAM" id="Phobius"/>
    </source>
</evidence>
<keyword evidence="1" id="KW-1133">Transmembrane helix</keyword>
<protein>
    <recommendedName>
        <fullName evidence="2">Low molecular weight protein antigen 6 PH domain-containing protein</fullName>
    </recommendedName>
</protein>
<name>A0A6H9YRG3_9ACTN</name>
<accession>A0A6H9YRG3</accession>
<dbReference type="OrthoDB" id="4245604at2"/>
<organism evidence="3 4">
    <name type="scientific">Actinomadura rudentiformis</name>
    <dbReference type="NCBI Taxonomy" id="359158"/>
    <lineage>
        <taxon>Bacteria</taxon>
        <taxon>Bacillati</taxon>
        <taxon>Actinomycetota</taxon>
        <taxon>Actinomycetes</taxon>
        <taxon>Streptosporangiales</taxon>
        <taxon>Thermomonosporaceae</taxon>
        <taxon>Actinomadura</taxon>
    </lineage>
</organism>
<feature type="transmembrane region" description="Helical" evidence="1">
    <location>
        <begin position="49"/>
        <end position="66"/>
    </location>
</feature>
<evidence type="ECO:0000313" key="3">
    <source>
        <dbReference type="EMBL" id="KAB2350288.1"/>
    </source>
</evidence>
<sequence>MSDVDGRFELEYRLPSQMFLIAGIPMGILIAIGAFVAGTSDDNSTALKVILPSLMIGGFVLFLWAARRSGTYVSRDGIVTRGMVRRTSTPWQGIQDIKITQSGSAEIAVIYDYEGRKLRLPQLNSSNVLVADEVQILRELWEKRRGPRWKPIPSVTAQINGRKRR</sequence>
<gene>
    <name evidence="3" type="ORF">F8566_10945</name>
</gene>
<dbReference type="Pfam" id="PF10756">
    <property type="entry name" value="bPH_6"/>
    <property type="match status" value="1"/>
</dbReference>
<keyword evidence="1" id="KW-0472">Membrane</keyword>
<dbReference type="EMBL" id="WBMT01000004">
    <property type="protein sequence ID" value="KAB2350288.1"/>
    <property type="molecule type" value="Genomic_DNA"/>
</dbReference>
<dbReference type="Proteomes" id="UP000468735">
    <property type="component" value="Unassembled WGS sequence"/>
</dbReference>
<evidence type="ECO:0000259" key="2">
    <source>
        <dbReference type="Pfam" id="PF10756"/>
    </source>
</evidence>
<dbReference type="RefSeq" id="WP_151560036.1">
    <property type="nucleotide sequence ID" value="NZ_WBMT01000004.1"/>
</dbReference>
<feature type="domain" description="Low molecular weight protein antigen 6 PH" evidence="2">
    <location>
        <begin position="68"/>
        <end position="138"/>
    </location>
</feature>
<comment type="caution">
    <text evidence="3">The sequence shown here is derived from an EMBL/GenBank/DDBJ whole genome shotgun (WGS) entry which is preliminary data.</text>
</comment>
<reference evidence="3 4" key="1">
    <citation type="submission" date="2019-09" db="EMBL/GenBank/DDBJ databases">
        <title>Actinomadura physcomitrii sp. nov., a novel actinomycete isolated from moss [Physcomitrium sphaericum (Ludw) Fuernr].</title>
        <authorList>
            <person name="Zhuang X."/>
            <person name="Liu C."/>
        </authorList>
    </citation>
    <scope>NUCLEOTIDE SEQUENCE [LARGE SCALE GENOMIC DNA]</scope>
    <source>
        <strain evidence="3 4">HMC1</strain>
    </source>
</reference>
<dbReference type="InterPro" id="IPR019692">
    <property type="entry name" value="CFP-6_PH"/>
</dbReference>
<proteinExistence type="predicted"/>
<dbReference type="AlphaFoldDB" id="A0A6H9YRG3"/>